<evidence type="ECO:0000256" key="3">
    <source>
        <dbReference type="ARBA" id="ARBA00022989"/>
    </source>
</evidence>
<evidence type="ECO:0000256" key="2">
    <source>
        <dbReference type="ARBA" id="ARBA00022692"/>
    </source>
</evidence>
<dbReference type="KEGG" id="msea:METESE_26630"/>
<evidence type="ECO:0000313" key="7">
    <source>
        <dbReference type="EMBL" id="BDU77705.1"/>
    </source>
</evidence>
<evidence type="ECO:0000259" key="6">
    <source>
        <dbReference type="Pfam" id="PF04893"/>
    </source>
</evidence>
<evidence type="ECO:0000256" key="5">
    <source>
        <dbReference type="SAM" id="Phobius"/>
    </source>
</evidence>
<gene>
    <name evidence="7" type="ORF">METESE_26630</name>
</gene>
<keyword evidence="8" id="KW-1185">Reference proteome</keyword>
<dbReference type="AlphaFoldDB" id="A0AA48KE48"/>
<dbReference type="EMBL" id="AP027081">
    <property type="protein sequence ID" value="BDU77705.1"/>
    <property type="molecule type" value="Genomic_DNA"/>
</dbReference>
<evidence type="ECO:0000256" key="1">
    <source>
        <dbReference type="ARBA" id="ARBA00004141"/>
    </source>
</evidence>
<evidence type="ECO:0000256" key="4">
    <source>
        <dbReference type="ARBA" id="ARBA00023136"/>
    </source>
</evidence>
<proteinExistence type="predicted"/>
<comment type="subcellular location">
    <subcellularLocation>
        <location evidence="1">Membrane</location>
        <topology evidence="1">Multi-pass membrane protein</topology>
    </subcellularLocation>
</comment>
<feature type="domain" description="Yip1" evidence="6">
    <location>
        <begin position="31"/>
        <end position="242"/>
    </location>
</feature>
<reference evidence="7" key="1">
    <citation type="journal article" date="2023" name="Int. J. Syst. Evol. Microbiol.">
        <title>Mesoterricola silvestris gen. nov., sp. nov., Mesoterricola sediminis sp. nov., Geothrix oryzae sp. nov., Geothrix edaphica sp. nov., Geothrix rubra sp. nov., and Geothrix limicola sp. nov., six novel members of Acidobacteriota isolated from soils.</title>
        <authorList>
            <person name="Itoh H."/>
            <person name="Sugisawa Y."/>
            <person name="Mise K."/>
            <person name="Xu Z."/>
            <person name="Kuniyasu M."/>
            <person name="Ushijima N."/>
            <person name="Kawano K."/>
            <person name="Kobayashi E."/>
            <person name="Shiratori Y."/>
            <person name="Masuda Y."/>
            <person name="Senoo K."/>
        </authorList>
    </citation>
    <scope>NUCLEOTIDE SEQUENCE</scope>
    <source>
        <strain evidence="7">W786</strain>
    </source>
</reference>
<protein>
    <recommendedName>
        <fullName evidence="6">Yip1 domain-containing protein</fullName>
    </recommendedName>
</protein>
<name>A0AA48KE48_9BACT</name>
<dbReference type="GO" id="GO:0016020">
    <property type="term" value="C:membrane"/>
    <property type="evidence" value="ECO:0007669"/>
    <property type="project" value="UniProtKB-SubCell"/>
</dbReference>
<dbReference type="Proteomes" id="UP001228113">
    <property type="component" value="Chromosome"/>
</dbReference>
<keyword evidence="2 5" id="KW-0812">Transmembrane</keyword>
<sequence length="248" mass="26593">MEPYPPTESLYGSQQEPPAPAAPGLMDQLTGVFTEPGALFDRLRATPVWGGALGLLLAANAVVTAIWALRVDVDAMLRPVLEANPKVPPERIDEIIRMQGKFMLPVGLPVGLVFMVLTFLLSALVFWLVGKGLAEGERPGYAQAFSAVTVSSLVGLPRAILLAIICGLRNFGGATPDALSPTSLGFYLAPEQPKLHALYNSMDLFTFATLVLTWIAARRTLRLNAAGAAICTAWMGLLMIVLPLFRAH</sequence>
<feature type="transmembrane region" description="Helical" evidence="5">
    <location>
        <begin position="223"/>
        <end position="245"/>
    </location>
</feature>
<keyword evidence="3 5" id="KW-1133">Transmembrane helix</keyword>
<dbReference type="RefSeq" id="WP_316410389.1">
    <property type="nucleotide sequence ID" value="NZ_AP027081.1"/>
</dbReference>
<feature type="transmembrane region" description="Helical" evidence="5">
    <location>
        <begin position="48"/>
        <end position="69"/>
    </location>
</feature>
<evidence type="ECO:0000313" key="8">
    <source>
        <dbReference type="Proteomes" id="UP001228113"/>
    </source>
</evidence>
<keyword evidence="4 5" id="KW-0472">Membrane</keyword>
<feature type="transmembrane region" description="Helical" evidence="5">
    <location>
        <begin position="106"/>
        <end position="129"/>
    </location>
</feature>
<organism evidence="7 8">
    <name type="scientific">Mesoterricola sediminis</name>
    <dbReference type="NCBI Taxonomy" id="2927980"/>
    <lineage>
        <taxon>Bacteria</taxon>
        <taxon>Pseudomonadati</taxon>
        <taxon>Acidobacteriota</taxon>
        <taxon>Holophagae</taxon>
        <taxon>Holophagales</taxon>
        <taxon>Holophagaceae</taxon>
        <taxon>Mesoterricola</taxon>
    </lineage>
</organism>
<accession>A0AA48KE48</accession>
<dbReference type="Pfam" id="PF04893">
    <property type="entry name" value="Yip1"/>
    <property type="match status" value="1"/>
</dbReference>
<feature type="transmembrane region" description="Helical" evidence="5">
    <location>
        <begin position="141"/>
        <end position="165"/>
    </location>
</feature>
<dbReference type="InterPro" id="IPR006977">
    <property type="entry name" value="Yip1_dom"/>
</dbReference>